<feature type="region of interest" description="Disordered" evidence="1">
    <location>
        <begin position="216"/>
        <end position="271"/>
    </location>
</feature>
<accession>A0A5B1M6M7</accession>
<protein>
    <recommendedName>
        <fullName evidence="4">DUF4232 domain-containing protein</fullName>
    </recommendedName>
</protein>
<keyword evidence="3" id="KW-1185">Reference proteome</keyword>
<dbReference type="AlphaFoldDB" id="A0A5B1M6M7"/>
<proteinExistence type="predicted"/>
<comment type="caution">
    <text evidence="2">The sequence shown here is derived from an EMBL/GenBank/DDBJ whole genome shotgun (WGS) entry which is preliminary data.</text>
</comment>
<dbReference type="RefSeq" id="WP_149749242.1">
    <property type="nucleotide sequence ID" value="NZ_VUJW01000002.1"/>
</dbReference>
<evidence type="ECO:0000313" key="2">
    <source>
        <dbReference type="EMBL" id="KAA1428304.1"/>
    </source>
</evidence>
<sequence>MPPLTRGPLPAGVYWRRRVFVLALAATLVFVIANWLGGGSDAEDDEVPAARQAGGRVDASETITVSEKDKKGRKDRRSSRGPQQGPTFDPSVLVEPEGNCEPADVRVTPQVEEAVAGQPVTIGLSLQTTQADACYFRIGSDKVSLKIMKGGREVWTSRECPDPVPEESVVVRRVVATLVEMTWDARESTPDCTRRDWLFDGDYTVVAAALGGEPAESDFELVSPTPETVTVAPEPEQDRKGERGDRQGEQDAEQDDEQQPSDTESSAPPRR</sequence>
<dbReference type="EMBL" id="VUJW01000002">
    <property type="protein sequence ID" value="KAA1428304.1"/>
    <property type="molecule type" value="Genomic_DNA"/>
</dbReference>
<dbReference type="Proteomes" id="UP000324351">
    <property type="component" value="Unassembled WGS sequence"/>
</dbReference>
<reference evidence="2 3" key="1">
    <citation type="submission" date="2019-09" db="EMBL/GenBank/DDBJ databases">
        <title>Nocardioides panacisoli sp. nov., isolated from the soil of a ginseng field.</title>
        <authorList>
            <person name="Cho C."/>
        </authorList>
    </citation>
    <scope>NUCLEOTIDE SEQUENCE [LARGE SCALE GENOMIC DNA]</scope>
    <source>
        <strain evidence="2 3">BN140041</strain>
    </source>
</reference>
<evidence type="ECO:0000256" key="1">
    <source>
        <dbReference type="SAM" id="MobiDB-lite"/>
    </source>
</evidence>
<feature type="compositionally biased region" description="Acidic residues" evidence="1">
    <location>
        <begin position="250"/>
        <end position="259"/>
    </location>
</feature>
<gene>
    <name evidence="2" type="ORF">F0U47_05065</name>
</gene>
<feature type="compositionally biased region" description="Basic and acidic residues" evidence="1">
    <location>
        <begin position="236"/>
        <end position="249"/>
    </location>
</feature>
<reference evidence="2 3" key="2">
    <citation type="submission" date="2019-09" db="EMBL/GenBank/DDBJ databases">
        <authorList>
            <person name="Jin C."/>
        </authorList>
    </citation>
    <scope>NUCLEOTIDE SEQUENCE [LARGE SCALE GENOMIC DNA]</scope>
    <source>
        <strain evidence="2 3">BN140041</strain>
    </source>
</reference>
<name>A0A5B1M6M7_9ACTN</name>
<organism evidence="2 3">
    <name type="scientific">Nocardioides antri</name>
    <dbReference type="NCBI Taxonomy" id="2607659"/>
    <lineage>
        <taxon>Bacteria</taxon>
        <taxon>Bacillati</taxon>
        <taxon>Actinomycetota</taxon>
        <taxon>Actinomycetes</taxon>
        <taxon>Propionibacteriales</taxon>
        <taxon>Nocardioidaceae</taxon>
        <taxon>Nocardioides</taxon>
    </lineage>
</organism>
<evidence type="ECO:0000313" key="3">
    <source>
        <dbReference type="Proteomes" id="UP000324351"/>
    </source>
</evidence>
<feature type="compositionally biased region" description="Low complexity" evidence="1">
    <location>
        <begin position="222"/>
        <end position="234"/>
    </location>
</feature>
<feature type="region of interest" description="Disordered" evidence="1">
    <location>
        <begin position="41"/>
        <end position="99"/>
    </location>
</feature>
<evidence type="ECO:0008006" key="4">
    <source>
        <dbReference type="Google" id="ProtNLM"/>
    </source>
</evidence>